<keyword evidence="2" id="KW-1185">Reference proteome</keyword>
<evidence type="ECO:0000313" key="2">
    <source>
        <dbReference type="Proteomes" id="UP000521872"/>
    </source>
</evidence>
<accession>A0A8H4VPX2</accession>
<comment type="caution">
    <text evidence="1">The sequence shown here is derived from an EMBL/GenBank/DDBJ whole genome shotgun (WGS) entry which is preliminary data.</text>
</comment>
<name>A0A8H4VPX2_9AGAR</name>
<reference evidence="1 2" key="1">
    <citation type="submission" date="2019-12" db="EMBL/GenBank/DDBJ databases">
        <authorList>
            <person name="Floudas D."/>
            <person name="Bentzer J."/>
            <person name="Ahren D."/>
            <person name="Johansson T."/>
            <person name="Persson P."/>
            <person name="Tunlid A."/>
        </authorList>
    </citation>
    <scope>NUCLEOTIDE SEQUENCE [LARGE SCALE GENOMIC DNA]</scope>
    <source>
        <strain evidence="1 2">CBS 102.39</strain>
    </source>
</reference>
<dbReference type="EMBL" id="JAACJL010000030">
    <property type="protein sequence ID" value="KAF4617697.1"/>
    <property type="molecule type" value="Genomic_DNA"/>
</dbReference>
<protein>
    <submittedName>
        <fullName evidence="1">Uncharacterized protein</fullName>
    </submittedName>
</protein>
<sequence>MANLPLSNSRSQSGPAVYLFTSVIMSKTLLTLIVASLFAASGNGSALPSGILIGRQLIPSANFVTCDFVLQPTATIDPSATNILFFEFNRDINTALSGPGIGSGVVNTVSVSFTANFDANNTFNVQETLGAQHLTSAETTAIIEGWVGTTIAGLFSNWVVNAAACVSLN</sequence>
<evidence type="ECO:0000313" key="1">
    <source>
        <dbReference type="EMBL" id="KAF4617697.1"/>
    </source>
</evidence>
<dbReference type="AlphaFoldDB" id="A0A8H4VPX2"/>
<proteinExistence type="predicted"/>
<dbReference type="Proteomes" id="UP000521872">
    <property type="component" value="Unassembled WGS sequence"/>
</dbReference>
<organism evidence="1 2">
    <name type="scientific">Agrocybe pediades</name>
    <dbReference type="NCBI Taxonomy" id="84607"/>
    <lineage>
        <taxon>Eukaryota</taxon>
        <taxon>Fungi</taxon>
        <taxon>Dikarya</taxon>
        <taxon>Basidiomycota</taxon>
        <taxon>Agaricomycotina</taxon>
        <taxon>Agaricomycetes</taxon>
        <taxon>Agaricomycetidae</taxon>
        <taxon>Agaricales</taxon>
        <taxon>Agaricineae</taxon>
        <taxon>Strophariaceae</taxon>
        <taxon>Agrocybe</taxon>
    </lineage>
</organism>
<gene>
    <name evidence="1" type="ORF">D9613_005819</name>
</gene>